<dbReference type="SMART" id="SM00702">
    <property type="entry name" value="P4Hc"/>
    <property type="match status" value="1"/>
</dbReference>
<dbReference type="Pfam" id="PF13661">
    <property type="entry name" value="2OG-FeII_Oxy_4"/>
    <property type="match status" value="1"/>
</dbReference>
<evidence type="ECO:0000256" key="2">
    <source>
        <dbReference type="ARBA" id="ARBA00022723"/>
    </source>
</evidence>
<comment type="caution">
    <text evidence="8">The sequence shown here is derived from an EMBL/GenBank/DDBJ whole genome shotgun (WGS) entry which is preliminary data.</text>
</comment>
<keyword evidence="9" id="KW-1185">Reference proteome</keyword>
<protein>
    <submittedName>
        <fullName evidence="8">2OG-Fe(II) oxygenase</fullName>
    </submittedName>
</protein>
<name>A0ABT0SA17_9SPHN</name>
<dbReference type="PANTHER" id="PTHR12117:SF0">
    <property type="entry name" value="PROLYL 3-HYDROXYLASE OGFOD1"/>
    <property type="match status" value="1"/>
</dbReference>
<dbReference type="PROSITE" id="PS51471">
    <property type="entry name" value="FE2OG_OXY"/>
    <property type="match status" value="1"/>
</dbReference>
<organism evidence="8 9">
    <name type="scientific">Sphingomonas brevis</name>
    <dbReference type="NCBI Taxonomy" id="2908206"/>
    <lineage>
        <taxon>Bacteria</taxon>
        <taxon>Pseudomonadati</taxon>
        <taxon>Pseudomonadota</taxon>
        <taxon>Alphaproteobacteria</taxon>
        <taxon>Sphingomonadales</taxon>
        <taxon>Sphingomonadaceae</taxon>
        <taxon>Sphingomonas</taxon>
    </lineage>
</organism>
<keyword evidence="4" id="KW-0223">Dioxygenase</keyword>
<dbReference type="Gene3D" id="2.60.120.620">
    <property type="entry name" value="q2cbj1_9rhob like domain"/>
    <property type="match status" value="1"/>
</dbReference>
<dbReference type="InterPro" id="IPR005123">
    <property type="entry name" value="Oxoglu/Fe-dep_dioxygenase_dom"/>
</dbReference>
<feature type="domain" description="Fe2OG dioxygenase" evidence="7">
    <location>
        <begin position="138"/>
        <end position="236"/>
    </location>
</feature>
<comment type="cofactor">
    <cofactor evidence="1">
        <name>L-ascorbate</name>
        <dbReference type="ChEBI" id="CHEBI:38290"/>
    </cofactor>
</comment>
<dbReference type="InterPro" id="IPR051842">
    <property type="entry name" value="uS12_prolyl_hydroxylase"/>
</dbReference>
<evidence type="ECO:0000259" key="7">
    <source>
        <dbReference type="PROSITE" id="PS51471"/>
    </source>
</evidence>
<keyword evidence="2" id="KW-0479">Metal-binding</keyword>
<dbReference type="PANTHER" id="PTHR12117">
    <property type="entry name" value="HISTONE ACETYLTRANSFERASE COMPLEX"/>
    <property type="match status" value="1"/>
</dbReference>
<evidence type="ECO:0000256" key="3">
    <source>
        <dbReference type="ARBA" id="ARBA00022896"/>
    </source>
</evidence>
<keyword evidence="6" id="KW-0408">Iron</keyword>
<gene>
    <name evidence="8" type="ORF">LZ518_08950</name>
</gene>
<evidence type="ECO:0000256" key="6">
    <source>
        <dbReference type="ARBA" id="ARBA00023004"/>
    </source>
</evidence>
<dbReference type="InterPro" id="IPR006620">
    <property type="entry name" value="Pro_4_hyd_alph"/>
</dbReference>
<evidence type="ECO:0000313" key="9">
    <source>
        <dbReference type="Proteomes" id="UP001165383"/>
    </source>
</evidence>
<evidence type="ECO:0000256" key="4">
    <source>
        <dbReference type="ARBA" id="ARBA00022964"/>
    </source>
</evidence>
<proteinExistence type="predicted"/>
<keyword evidence="5" id="KW-0560">Oxidoreductase</keyword>
<sequence>MTFALNPAHDASRLADELGRHKRIQVPAFLVAPGAEDLLRHLTESTDWRHVMNAGDNVYEIGCDELAAMDPEQRALLDRKIDREAVEGFQFRFDTIRVPDEEADRRAMGRLVADFASFLSSSATVDWFRAITRCDTIEFADCQATRYRNGAFLTRHDDAVEGKQRSFAYVLNLTRDWRAEWGGLLLFPEDETARIDAMVPDFNLLNLFEVGQQHCVTQVASYAPRPRISVTGWLRSR</sequence>
<dbReference type="EMBL" id="JAMGBB010000001">
    <property type="protein sequence ID" value="MCL6741255.1"/>
    <property type="molecule type" value="Genomic_DNA"/>
</dbReference>
<dbReference type="Proteomes" id="UP001165383">
    <property type="component" value="Unassembled WGS sequence"/>
</dbReference>
<evidence type="ECO:0000256" key="5">
    <source>
        <dbReference type="ARBA" id="ARBA00023002"/>
    </source>
</evidence>
<reference evidence="8" key="1">
    <citation type="submission" date="2022-05" db="EMBL/GenBank/DDBJ databases">
        <authorList>
            <person name="Jo J.-H."/>
            <person name="Im W.-T."/>
        </authorList>
    </citation>
    <scope>NUCLEOTIDE SEQUENCE</scope>
    <source>
        <strain evidence="8">RB56-2</strain>
    </source>
</reference>
<evidence type="ECO:0000313" key="8">
    <source>
        <dbReference type="EMBL" id="MCL6741255.1"/>
    </source>
</evidence>
<dbReference type="InterPro" id="IPR039558">
    <property type="entry name" value="TPA1/OFD1_N"/>
</dbReference>
<evidence type="ECO:0000256" key="1">
    <source>
        <dbReference type="ARBA" id="ARBA00001961"/>
    </source>
</evidence>
<dbReference type="RefSeq" id="WP_249915652.1">
    <property type="nucleotide sequence ID" value="NZ_JAMGBB010000001.1"/>
</dbReference>
<accession>A0ABT0SA17</accession>
<keyword evidence="3" id="KW-0847">Vitamin C</keyword>